<protein>
    <recommendedName>
        <fullName evidence="2">Reverse transcriptase domain-containing protein</fullName>
    </recommendedName>
</protein>
<dbReference type="AlphaFoldDB" id="A0A0L8FPS1"/>
<sequence length="64" mass="7279">MTKLIDAFAIPTSVRQGCLVPPMIFLFATDWVKNEITSRSETGIRWTAMKRLEDICYADDIGLQ</sequence>
<dbReference type="EMBL" id="KQ427830">
    <property type="protein sequence ID" value="KOF66667.1"/>
    <property type="molecule type" value="Genomic_DNA"/>
</dbReference>
<name>A0A0L8FPS1_OCTBM</name>
<proteinExistence type="predicted"/>
<evidence type="ECO:0008006" key="2">
    <source>
        <dbReference type="Google" id="ProtNLM"/>
    </source>
</evidence>
<organism evidence="1">
    <name type="scientific">Octopus bimaculoides</name>
    <name type="common">California two-spotted octopus</name>
    <dbReference type="NCBI Taxonomy" id="37653"/>
    <lineage>
        <taxon>Eukaryota</taxon>
        <taxon>Metazoa</taxon>
        <taxon>Spiralia</taxon>
        <taxon>Lophotrochozoa</taxon>
        <taxon>Mollusca</taxon>
        <taxon>Cephalopoda</taxon>
        <taxon>Coleoidea</taxon>
        <taxon>Octopodiformes</taxon>
        <taxon>Octopoda</taxon>
        <taxon>Incirrata</taxon>
        <taxon>Octopodidae</taxon>
        <taxon>Octopus</taxon>
    </lineage>
</organism>
<accession>A0A0L8FPS1</accession>
<gene>
    <name evidence="1" type="ORF">OCBIM_22011646mg</name>
</gene>
<reference evidence="1" key="1">
    <citation type="submission" date="2015-07" db="EMBL/GenBank/DDBJ databases">
        <title>MeaNS - Measles Nucleotide Surveillance Program.</title>
        <authorList>
            <person name="Tran T."/>
            <person name="Druce J."/>
        </authorList>
    </citation>
    <scope>NUCLEOTIDE SEQUENCE</scope>
    <source>
        <strain evidence="1">UCB-OBI-ISO-001</strain>
        <tissue evidence="1">Gonad</tissue>
    </source>
</reference>
<evidence type="ECO:0000313" key="1">
    <source>
        <dbReference type="EMBL" id="KOF66667.1"/>
    </source>
</evidence>